<keyword evidence="5" id="KW-0539">Nucleus</keyword>
<feature type="compositionally biased region" description="Low complexity" evidence="6">
    <location>
        <begin position="124"/>
        <end position="135"/>
    </location>
</feature>
<feature type="compositionally biased region" description="Basic and acidic residues" evidence="6">
    <location>
        <begin position="268"/>
        <end position="278"/>
    </location>
</feature>
<dbReference type="AlphaFoldDB" id="A0A507CCJ7"/>
<feature type="compositionally biased region" description="Acidic residues" evidence="6">
    <location>
        <begin position="303"/>
        <end position="328"/>
    </location>
</feature>
<feature type="compositionally biased region" description="Low complexity" evidence="6">
    <location>
        <begin position="1"/>
        <end position="15"/>
    </location>
</feature>
<name>A0A507CCJ7_9FUNG</name>
<feature type="compositionally biased region" description="Polar residues" evidence="6">
    <location>
        <begin position="32"/>
        <end position="42"/>
    </location>
</feature>
<evidence type="ECO:0000313" key="7">
    <source>
        <dbReference type="EMBL" id="TPX35285.1"/>
    </source>
</evidence>
<keyword evidence="3" id="KW-0805">Transcription regulation</keyword>
<dbReference type="Proteomes" id="UP000319731">
    <property type="component" value="Unassembled WGS sequence"/>
</dbReference>
<sequence length="544" mass="60042">MPSSRSSTASPASRSQESVAGSFAGPGMEVSSHASNSPQHNDPMTDDDPDNQSPPPDSKNAASQPADAGEEEEEPQIVVMMETANSPTIRQRQSLINSVKSPHISRQPSPSSVRAESPAANMVPKGSKQQQPSSSTGDEKAATGGAAPHEEDFDDTSKSKKRGRPRRGEGKLTRPSTITVEYYESPDDYAEEQLPAKRRRTKKEHADFGTGDEGPPLPTTSTTTTSTRQRLPRVAANAAATAAASAGTASTKPNTTQQSKSRLLVNTAKDHEDKRHNDDDDARSQGSQHTGSHFSNGDTPVNESDEDHNEEEDDEGAAEAADEDDEETLERKRIVRSARAESLDLRRRVENTVAKYYDLKLQELAIEEERIKSRKHPDFTRGLQEIEEKKEAQLKMAENKFQMAKAAAIELFVSAQKSAKDTFIGQRRKLRKDLAEFTQRRKFQLQNEYSTLLSRHAPAAVREPREDVVERQRKREETLEEALGQPSGLPPNSGNVPDWVRLEARNQRRVGDGLLVPTFCGSLTELEQEQDMLVIRSKVGENGF</sequence>
<evidence type="ECO:0000256" key="4">
    <source>
        <dbReference type="ARBA" id="ARBA00023163"/>
    </source>
</evidence>
<dbReference type="GO" id="GO:0005654">
    <property type="term" value="C:nucleoplasm"/>
    <property type="evidence" value="ECO:0007669"/>
    <property type="project" value="UniProtKB-ARBA"/>
</dbReference>
<feature type="compositionally biased region" description="Polar residues" evidence="6">
    <location>
        <begin position="83"/>
        <end position="114"/>
    </location>
</feature>
<feature type="compositionally biased region" description="Polar residues" evidence="6">
    <location>
        <begin position="252"/>
        <end position="261"/>
    </location>
</feature>
<feature type="region of interest" description="Disordered" evidence="6">
    <location>
        <begin position="457"/>
        <end position="498"/>
    </location>
</feature>
<protein>
    <submittedName>
        <fullName evidence="7">Uncharacterized protein</fullName>
    </submittedName>
</protein>
<evidence type="ECO:0000256" key="2">
    <source>
        <dbReference type="ARBA" id="ARBA00022491"/>
    </source>
</evidence>
<organism evidence="7 8">
    <name type="scientific">Synchytrium microbalum</name>
    <dbReference type="NCBI Taxonomy" id="1806994"/>
    <lineage>
        <taxon>Eukaryota</taxon>
        <taxon>Fungi</taxon>
        <taxon>Fungi incertae sedis</taxon>
        <taxon>Chytridiomycota</taxon>
        <taxon>Chytridiomycota incertae sedis</taxon>
        <taxon>Chytridiomycetes</taxon>
        <taxon>Synchytriales</taxon>
        <taxon>Synchytriaceae</taxon>
        <taxon>Synchytrium</taxon>
    </lineage>
</organism>
<dbReference type="EMBL" id="QEAO01000009">
    <property type="protein sequence ID" value="TPX35285.1"/>
    <property type="molecule type" value="Genomic_DNA"/>
</dbReference>
<keyword evidence="2" id="KW-0678">Repressor</keyword>
<keyword evidence="4" id="KW-0804">Transcription</keyword>
<feature type="compositionally biased region" description="Basic and acidic residues" evidence="6">
    <location>
        <begin position="462"/>
        <end position="477"/>
    </location>
</feature>
<evidence type="ECO:0000313" key="8">
    <source>
        <dbReference type="Proteomes" id="UP000319731"/>
    </source>
</evidence>
<reference evidence="7 8" key="1">
    <citation type="journal article" date="2019" name="Sci. Rep.">
        <title>Comparative genomics of chytrid fungi reveal insights into the obligate biotrophic and pathogenic lifestyle of Synchytrium endobioticum.</title>
        <authorList>
            <person name="van de Vossenberg B.T.L.H."/>
            <person name="Warris S."/>
            <person name="Nguyen H.D.T."/>
            <person name="van Gent-Pelzer M.P.E."/>
            <person name="Joly D.L."/>
            <person name="van de Geest H.C."/>
            <person name="Bonants P.J.M."/>
            <person name="Smith D.S."/>
            <person name="Levesque C.A."/>
            <person name="van der Lee T.A.J."/>
        </authorList>
    </citation>
    <scope>NUCLEOTIDE SEQUENCE [LARGE SCALE GENOMIC DNA]</scope>
    <source>
        <strain evidence="7 8">JEL517</strain>
    </source>
</reference>
<feature type="compositionally biased region" description="Polar residues" evidence="6">
    <location>
        <begin position="284"/>
        <end position="302"/>
    </location>
</feature>
<proteinExistence type="predicted"/>
<comment type="caution">
    <text evidence="7">The sequence shown here is derived from an EMBL/GenBank/DDBJ whole genome shotgun (WGS) entry which is preliminary data.</text>
</comment>
<evidence type="ECO:0000256" key="3">
    <source>
        <dbReference type="ARBA" id="ARBA00023015"/>
    </source>
</evidence>
<accession>A0A507CCJ7</accession>
<evidence type="ECO:0000256" key="6">
    <source>
        <dbReference type="SAM" id="MobiDB-lite"/>
    </source>
</evidence>
<dbReference type="GO" id="GO:0010468">
    <property type="term" value="P:regulation of gene expression"/>
    <property type="evidence" value="ECO:0007669"/>
    <property type="project" value="UniProtKB-ARBA"/>
</dbReference>
<feature type="compositionally biased region" description="Low complexity" evidence="6">
    <location>
        <begin position="235"/>
        <end position="251"/>
    </location>
</feature>
<comment type="subcellular location">
    <subcellularLocation>
        <location evidence="1">Nucleus</location>
    </subcellularLocation>
</comment>
<evidence type="ECO:0000256" key="1">
    <source>
        <dbReference type="ARBA" id="ARBA00004123"/>
    </source>
</evidence>
<feature type="region of interest" description="Disordered" evidence="6">
    <location>
        <begin position="1"/>
        <end position="342"/>
    </location>
</feature>
<dbReference type="Pfam" id="PF08598">
    <property type="entry name" value="Sds3"/>
    <property type="match status" value="1"/>
</dbReference>
<dbReference type="RefSeq" id="XP_031025812.1">
    <property type="nucleotide sequence ID" value="XM_031168226.1"/>
</dbReference>
<gene>
    <name evidence="7" type="ORF">SmJEL517_g02298</name>
</gene>
<keyword evidence="8" id="KW-1185">Reference proteome</keyword>
<evidence type="ECO:0000256" key="5">
    <source>
        <dbReference type="ARBA" id="ARBA00023242"/>
    </source>
</evidence>
<dbReference type="OrthoDB" id="2162523at2759"/>
<dbReference type="InterPro" id="IPR013907">
    <property type="entry name" value="Sds3"/>
</dbReference>
<dbReference type="GeneID" id="42003523"/>